<evidence type="ECO:0000256" key="4">
    <source>
        <dbReference type="ARBA" id="ARBA00023121"/>
    </source>
</evidence>
<feature type="transmembrane region" description="Helical" evidence="7">
    <location>
        <begin position="6"/>
        <end position="28"/>
    </location>
</feature>
<evidence type="ECO:0000313" key="10">
    <source>
        <dbReference type="Proteomes" id="UP000011081"/>
    </source>
</evidence>
<evidence type="ECO:0000259" key="8">
    <source>
        <dbReference type="PROSITE" id="PS51847"/>
    </source>
</evidence>
<evidence type="ECO:0000256" key="2">
    <source>
        <dbReference type="ARBA" id="ARBA00022448"/>
    </source>
</evidence>
<reference evidence="10" key="1">
    <citation type="submission" date="2011-03" db="EMBL/GenBank/DDBJ databases">
        <title>The genome sequence of Vavraia culicis strain floridensis.</title>
        <authorList>
            <consortium name="The Broad Institute Genome Sequencing Platform"/>
            <person name="Cuomo C."/>
            <person name="Becnel J."/>
            <person name="Sanscrainte N."/>
            <person name="Young S.K."/>
            <person name="Zeng Q."/>
            <person name="Gargeya S."/>
            <person name="Fitzgerald M."/>
            <person name="Haas B."/>
            <person name="Abouelleil A."/>
            <person name="Alvarado L."/>
            <person name="Arachchi H.M."/>
            <person name="Berlin A."/>
            <person name="Chapman S.B."/>
            <person name="Gearin G."/>
            <person name="Goldberg J."/>
            <person name="Griggs A."/>
            <person name="Gujja S."/>
            <person name="Hansen M."/>
            <person name="Heiman D."/>
            <person name="Howarth C."/>
            <person name="Larimer J."/>
            <person name="Lui A."/>
            <person name="MacDonald P.J.P."/>
            <person name="McCowen C."/>
            <person name="Montmayeur A."/>
            <person name="Murphy C."/>
            <person name="Neiman D."/>
            <person name="Pearson M."/>
            <person name="Priest M."/>
            <person name="Roberts A."/>
            <person name="Saif S."/>
            <person name="Shea T."/>
            <person name="Sisk P."/>
            <person name="Stolte C."/>
            <person name="Sykes S."/>
            <person name="Wortman J."/>
            <person name="Nusbaum C."/>
            <person name="Birren B."/>
        </authorList>
    </citation>
    <scope>NUCLEOTIDE SEQUENCE [LARGE SCALE GENOMIC DNA]</scope>
    <source>
        <strain evidence="10">floridensis</strain>
    </source>
</reference>
<evidence type="ECO:0000256" key="5">
    <source>
        <dbReference type="ARBA" id="ARBA00023136"/>
    </source>
</evidence>
<dbReference type="GO" id="GO:0016020">
    <property type="term" value="C:membrane"/>
    <property type="evidence" value="ECO:0007669"/>
    <property type="project" value="UniProtKB-SubCell"/>
</dbReference>
<dbReference type="InParanoid" id="L2GTB9"/>
<sequence>MLLYIFYGFMLGVLTAPILVEIVMLYLIERFGRSRHSFKPDKVRMTPRQKDIFKQSVHATKDVAWFNIWMQRHWYELAHSYAHKDRLTRIILKKLNVLKRRRIAKDVVVEDVEISVEAPIIESVTVLTPSQYNDIMNDCSTKMEKSATEQKEDMLSCELNVNDEFFDCAEKRRYTGKTANTEQIGTCESGYHKIDDEDDGMNVCRRPFFGNNGDQFSPLRNCSANRSTCAGVHKQPTSKTIFSDSDFNFNQVFLLVDLKYQQYSTFHIKIFFLGDYKLETLCSLGNFGGKALVRMPANNQKNKWELSFLENPHFDIRIDAFVGHANSMKQYLNRVFSLFVRRMLYHSLCRQMVFPNFHSLLIPMVSSNLKYVDHKINEFDELRYEEWSRNLANRLFLYVSMNYKITRKNDTVTVRRSNAYINGESDRINLLEIDFRNDSAEKHPKNEHETDQNNVQEKISGKHTTDDFPVSRHDGTLEKPKKSDYKPVKEFTDEKTHGLPNIEEKDPRNGFGSVVNETVFTRNVAKQIINIGEIDNISRGSQKIVDEMRLITDMESPYLNILSYFYNLSIFKYIMHDFLYLKVSRKFNERISLVRLYFKKNVFDYVRIIRNNVILFQRNSTHEPEFFLIRMEGAKLQIFYYLINPVFLFSFKKGHKIRECILNRKVDGEEPDIKVTEMESRDTRNDIRKFKRMIEQKEGLVTKVVSFDISSKNLRDILDDPVIRFRLMGMVVKIMDVQQISENTSLYFVKSRDKPDEMVKILSFCDDSRIIDAETYSKDLICFYTVKQLNGESQLEVSFSQFLETYLRRFFISPVMIKAKFYRPDFKPLLLNFAYDKSIEYKFRCDTGSIMFEMYSEIADDFYITIKIDKEVLFSNLKIITTRKNRLVITISRIGEVKIHIRPKTAKHRKFYLTIAQMKKKVEKGQNEFMMDIVTSLGTNKSIEPKIAVGMGNIIFWDLEYDEDLIKMVSSKNYKSMISGFGILIGEDDVYKVTIKNEGLKNRSIRLCLGSTANRL</sequence>
<comment type="subcellular location">
    <subcellularLocation>
        <location evidence="1">Membrane</location>
    </subcellularLocation>
</comment>
<protein>
    <recommendedName>
        <fullName evidence="8">SMP-LTD domain-containing protein</fullName>
    </recommendedName>
</protein>
<dbReference type="OrthoDB" id="2195965at2759"/>
<gene>
    <name evidence="9" type="ORF">VCUG_01853</name>
</gene>
<feature type="domain" description="SMP-LTD" evidence="8">
    <location>
        <begin position="59"/>
        <end position="363"/>
    </location>
</feature>
<keyword evidence="7" id="KW-0812">Transmembrane</keyword>
<organism evidence="9 10">
    <name type="scientific">Vavraia culicis (isolate floridensis)</name>
    <name type="common">Microsporidian parasite</name>
    <dbReference type="NCBI Taxonomy" id="948595"/>
    <lineage>
        <taxon>Eukaryota</taxon>
        <taxon>Fungi</taxon>
        <taxon>Fungi incertae sedis</taxon>
        <taxon>Microsporidia</taxon>
        <taxon>Pleistophoridae</taxon>
        <taxon>Vavraia</taxon>
    </lineage>
</organism>
<keyword evidence="4" id="KW-0446">Lipid-binding</keyword>
<dbReference type="Proteomes" id="UP000011081">
    <property type="component" value="Unassembled WGS sequence"/>
</dbReference>
<feature type="compositionally biased region" description="Basic and acidic residues" evidence="6">
    <location>
        <begin position="459"/>
        <end position="484"/>
    </location>
</feature>
<evidence type="ECO:0000313" key="9">
    <source>
        <dbReference type="EMBL" id="ELA46627.1"/>
    </source>
</evidence>
<name>L2GTB9_VAVCU</name>
<dbReference type="AlphaFoldDB" id="L2GTB9"/>
<dbReference type="InterPro" id="IPR031468">
    <property type="entry name" value="SMP_LBD"/>
</dbReference>
<dbReference type="GO" id="GO:0008289">
    <property type="term" value="F:lipid binding"/>
    <property type="evidence" value="ECO:0007669"/>
    <property type="project" value="UniProtKB-KW"/>
</dbReference>
<dbReference type="HOGENOM" id="CLU_013159_0_0_1"/>
<keyword evidence="5 7" id="KW-0472">Membrane</keyword>
<dbReference type="PROSITE" id="PS51847">
    <property type="entry name" value="SMP"/>
    <property type="match status" value="1"/>
</dbReference>
<accession>L2GTB9</accession>
<keyword evidence="3" id="KW-0445">Lipid transport</keyword>
<feature type="region of interest" description="Disordered" evidence="6">
    <location>
        <begin position="441"/>
        <end position="484"/>
    </location>
</feature>
<dbReference type="VEuPathDB" id="MicrosporidiaDB:VCUG_01853"/>
<dbReference type="GeneID" id="19879722"/>
<dbReference type="GO" id="GO:0006869">
    <property type="term" value="P:lipid transport"/>
    <property type="evidence" value="ECO:0007669"/>
    <property type="project" value="UniProtKB-KW"/>
</dbReference>
<keyword evidence="10" id="KW-1185">Reference proteome</keyword>
<feature type="compositionally biased region" description="Basic and acidic residues" evidence="6">
    <location>
        <begin position="441"/>
        <end position="451"/>
    </location>
</feature>
<evidence type="ECO:0000256" key="3">
    <source>
        <dbReference type="ARBA" id="ARBA00023055"/>
    </source>
</evidence>
<keyword evidence="7" id="KW-1133">Transmembrane helix</keyword>
<evidence type="ECO:0000256" key="7">
    <source>
        <dbReference type="SAM" id="Phobius"/>
    </source>
</evidence>
<dbReference type="EMBL" id="GL877437">
    <property type="protein sequence ID" value="ELA46627.1"/>
    <property type="molecule type" value="Genomic_DNA"/>
</dbReference>
<dbReference type="OMA" id="FYLTIAQ"/>
<keyword evidence="2" id="KW-0813">Transport</keyword>
<dbReference type="RefSeq" id="XP_008074866.1">
    <property type="nucleotide sequence ID" value="XM_008076675.1"/>
</dbReference>
<proteinExistence type="predicted"/>
<evidence type="ECO:0000256" key="6">
    <source>
        <dbReference type="SAM" id="MobiDB-lite"/>
    </source>
</evidence>
<evidence type="ECO:0000256" key="1">
    <source>
        <dbReference type="ARBA" id="ARBA00004370"/>
    </source>
</evidence>